<accession>A0ABW2FGZ7</accession>
<organism evidence="1 2">
    <name type="scientific">Cohnella cellulosilytica</name>
    <dbReference type="NCBI Taxonomy" id="986710"/>
    <lineage>
        <taxon>Bacteria</taxon>
        <taxon>Bacillati</taxon>
        <taxon>Bacillota</taxon>
        <taxon>Bacilli</taxon>
        <taxon>Bacillales</taxon>
        <taxon>Paenibacillaceae</taxon>
        <taxon>Cohnella</taxon>
    </lineage>
</organism>
<protein>
    <submittedName>
        <fullName evidence="1">DUF6809 family protein</fullName>
    </submittedName>
</protein>
<dbReference type="EMBL" id="JBHTAI010000015">
    <property type="protein sequence ID" value="MFC7151230.1"/>
    <property type="molecule type" value="Genomic_DNA"/>
</dbReference>
<comment type="caution">
    <text evidence="1">The sequence shown here is derived from an EMBL/GenBank/DDBJ whole genome shotgun (WGS) entry which is preliminary data.</text>
</comment>
<reference evidence="2" key="1">
    <citation type="journal article" date="2019" name="Int. J. Syst. Evol. Microbiol.">
        <title>The Global Catalogue of Microorganisms (GCM) 10K type strain sequencing project: providing services to taxonomists for standard genome sequencing and annotation.</title>
        <authorList>
            <consortium name="The Broad Institute Genomics Platform"/>
            <consortium name="The Broad Institute Genome Sequencing Center for Infectious Disease"/>
            <person name="Wu L."/>
            <person name="Ma J."/>
        </authorList>
    </citation>
    <scope>NUCLEOTIDE SEQUENCE [LARGE SCALE GENOMIC DNA]</scope>
    <source>
        <strain evidence="2">KCTC 12907</strain>
    </source>
</reference>
<dbReference type="RefSeq" id="WP_378047692.1">
    <property type="nucleotide sequence ID" value="NZ_JBHMDN010000015.1"/>
</dbReference>
<proteinExistence type="predicted"/>
<evidence type="ECO:0000313" key="2">
    <source>
        <dbReference type="Proteomes" id="UP001596378"/>
    </source>
</evidence>
<dbReference type="Proteomes" id="UP001596378">
    <property type="component" value="Unassembled WGS sequence"/>
</dbReference>
<keyword evidence="2" id="KW-1185">Reference proteome</keyword>
<name>A0ABW2FGZ7_9BACL</name>
<evidence type="ECO:0000313" key="1">
    <source>
        <dbReference type="EMBL" id="MFC7151230.1"/>
    </source>
</evidence>
<sequence length="102" mass="11685">MESILSALYRGQIQPDETIVPSHPEYRPLGRQIGAMKEQWSSRLDEEMYRELEEYFDLCDSMDSIHVEAAFIHGFKLGANMIFEVMSRREDLVSNAASGLSL</sequence>
<gene>
    <name evidence="1" type="ORF">ACFQMJ_22060</name>
</gene>
<dbReference type="InterPro" id="IPR049215">
    <property type="entry name" value="DUF6809"/>
</dbReference>
<dbReference type="Pfam" id="PF20648">
    <property type="entry name" value="DUF6809"/>
    <property type="match status" value="1"/>
</dbReference>